<sequence>MTDTFVPYPDIHDERFYEILYNKKEFNKTAYKTSYRYSKTEDICTKGEFKMQNHQEFIRNFISPETPYNGIILFHGTGVGKTCAAIGTTEGLRDYVKASGKIYIIAPETIRPNFIKEMYDPGKDAIEKERHGLPGSYQCAGDSYYVKGSGTGYNAAKKLIDKYYGFYGPGEFANFVDLGLGGALPPNKSAKFSNDDGSSIDIGDYFSNSVIVIDEAHGIAGEDKKTYKQKKPKTEEDEDEDDQSSYIEQEMDLEDNELIVGKKSKPATSKRSLLKVLIDTIIPLCHKKGHKLKIILLTATPMKDNVRELADLLELLNANDGTLPKIAREAWRSSLFPKNMTMEDLLDKERVDKIKSLARGYISYVKGNNPITFPQAMLPNADVLYEPARFSDGSWKPMYAYRSNSEELEDISQDEYEIYLPNSELFRFELVKCSMSLYQFKCYISQIYKRNIKAKKVKQKLDTGDIGTRMVSNFSFPFLDGTTHTTDTFIKGTPIPNIKLTYGKTGFEGALTESFKIVGNNHKIPIFAIKHTIYKKYGNFLSQNNGMYSLEFFSKKFDMFLDYVTGNNGIAYAYSEFVEGGALIAALVLEANGFVRYSPGLSNYLTKEGLPVENIYEKYPQAHMFISEISDRKPISEHYRCALCGNIYNECREADAKVNLADKHEFKISTYIIVAGNYGGVLDIAEATSDNIFGQKVKVILGTRKTSQGVDLKWVRQIHILDPWHNNTRIYQAIGRGLRHCSHADLPESMRNVTIYKYSSVPNDEGIIEQSEMPTLLEKMNEDIIIDKNNIGLKYRDYFTETVDEHMYRRVVRKDMVIKALERILKESAVDCELNRMRNYFPDHDKDYTRECDYMPCKYDCTGFLTPIKYIRRIRKYRDGLLKDLWYIVDDENIEVQKDNLTHIPQIMEKIIVPDTDDVTIINTVTTNQQVWDNLKQRHKIDTGETDQGIYDDLMVDIPLITVDDSTYNIYFSLPQISNSIKIITRIYQNYEALKLNKIIYLVNQSDPNLEKPYIYMALNKMIGRPPKVPPIILIDKYGRKGHIMYYNGFYLYQPNEIYDTRIPMQYRRKPLDYKRMYYNMDVLVPKEVVKVIEKVTTINKDKLSKAITLLRKTRVESSISFIYYLYITLNNYTPSEHRIIIETVISSIFSSELKDIALVDIYIFEYYLRTGLMLFDNWDHKSKSDIVDIILDMKKNNEGGIIHMLATENIRKFVYGASNKWEWRNMDDDNLDYYKSATKYDTVIQLKCPSAHGINGTKRNLLYICPELNTNILTGGCYSFISNAAPRNHRPLIRNGAEYIALLKKSVRSLQDTYKTPEQMKLLKFKVVDQYNAKASKETASRNKSKRNALRGMACSSNEVETNEIILKRLIIILMESFEKYISPYETISREYFEKIFELVKVKSNKLYVCKKIEHVCILLDYYQVNNVKWYLTILETELYRPKK</sequence>
<dbReference type="InterPro" id="IPR027417">
    <property type="entry name" value="P-loop_NTPase"/>
</dbReference>
<dbReference type="SUPFAM" id="SSF52540">
    <property type="entry name" value="P-loop containing nucleoside triphosphate hydrolases"/>
    <property type="match status" value="2"/>
</dbReference>
<evidence type="ECO:0000313" key="3">
    <source>
        <dbReference type="EMBL" id="QHU00964.1"/>
    </source>
</evidence>
<protein>
    <recommendedName>
        <fullName evidence="2">Helicase ATP-binding domain-containing protein</fullName>
    </recommendedName>
</protein>
<dbReference type="EMBL" id="MN740332">
    <property type="protein sequence ID" value="QHU00964.1"/>
    <property type="molecule type" value="Genomic_DNA"/>
</dbReference>
<proteinExistence type="predicted"/>
<feature type="compositionally biased region" description="Acidic residues" evidence="1">
    <location>
        <begin position="235"/>
        <end position="245"/>
    </location>
</feature>
<name>A0A6C0JBH4_9ZZZZ</name>
<reference evidence="3" key="1">
    <citation type="journal article" date="2020" name="Nature">
        <title>Giant virus diversity and host interactions through global metagenomics.</title>
        <authorList>
            <person name="Schulz F."/>
            <person name="Roux S."/>
            <person name="Paez-Espino D."/>
            <person name="Jungbluth S."/>
            <person name="Walsh D.A."/>
            <person name="Denef V.J."/>
            <person name="McMahon K.D."/>
            <person name="Konstantinidis K.T."/>
            <person name="Eloe-Fadrosh E.A."/>
            <person name="Kyrpides N.C."/>
            <person name="Woyke T."/>
        </authorList>
    </citation>
    <scope>NUCLEOTIDE SEQUENCE</scope>
    <source>
        <strain evidence="3">GVMAG-M-3300025860-20</strain>
    </source>
</reference>
<feature type="domain" description="Helicase ATP-binding" evidence="2">
    <location>
        <begin position="47"/>
        <end position="329"/>
    </location>
</feature>
<evidence type="ECO:0000259" key="2">
    <source>
        <dbReference type="SMART" id="SM00487"/>
    </source>
</evidence>
<dbReference type="SMART" id="SM00487">
    <property type="entry name" value="DEXDc"/>
    <property type="match status" value="1"/>
</dbReference>
<organism evidence="3">
    <name type="scientific">viral metagenome</name>
    <dbReference type="NCBI Taxonomy" id="1070528"/>
    <lineage>
        <taxon>unclassified sequences</taxon>
        <taxon>metagenomes</taxon>
        <taxon>organismal metagenomes</taxon>
    </lineage>
</organism>
<feature type="region of interest" description="Disordered" evidence="1">
    <location>
        <begin position="224"/>
        <end position="245"/>
    </location>
</feature>
<dbReference type="InterPro" id="IPR014001">
    <property type="entry name" value="Helicase_ATP-bd"/>
</dbReference>
<evidence type="ECO:0000256" key="1">
    <source>
        <dbReference type="SAM" id="MobiDB-lite"/>
    </source>
</evidence>
<dbReference type="Gene3D" id="3.40.50.300">
    <property type="entry name" value="P-loop containing nucleotide triphosphate hydrolases"/>
    <property type="match status" value="2"/>
</dbReference>
<accession>A0A6C0JBH4</accession>